<keyword evidence="2" id="KW-1185">Reference proteome</keyword>
<organism evidence="1 2">
    <name type="scientific">Protopolystoma xenopodis</name>
    <dbReference type="NCBI Taxonomy" id="117903"/>
    <lineage>
        <taxon>Eukaryota</taxon>
        <taxon>Metazoa</taxon>
        <taxon>Spiralia</taxon>
        <taxon>Lophotrochozoa</taxon>
        <taxon>Platyhelminthes</taxon>
        <taxon>Monogenea</taxon>
        <taxon>Polyopisthocotylea</taxon>
        <taxon>Polystomatidea</taxon>
        <taxon>Polystomatidae</taxon>
        <taxon>Protopolystoma</taxon>
    </lineage>
</organism>
<comment type="caution">
    <text evidence="1">The sequence shown here is derived from an EMBL/GenBank/DDBJ whole genome shotgun (WGS) entry which is preliminary data.</text>
</comment>
<evidence type="ECO:0000313" key="2">
    <source>
        <dbReference type="Proteomes" id="UP000784294"/>
    </source>
</evidence>
<evidence type="ECO:0000313" key="1">
    <source>
        <dbReference type="EMBL" id="VEL21082.1"/>
    </source>
</evidence>
<accession>A0A448WV90</accession>
<gene>
    <name evidence="1" type="ORF">PXEA_LOCUS14522</name>
</gene>
<dbReference type="EMBL" id="CAAALY010049474">
    <property type="protein sequence ID" value="VEL21082.1"/>
    <property type="molecule type" value="Genomic_DNA"/>
</dbReference>
<dbReference type="Proteomes" id="UP000784294">
    <property type="component" value="Unassembled WGS sequence"/>
</dbReference>
<protein>
    <submittedName>
        <fullName evidence="1">Uncharacterized protein</fullName>
    </submittedName>
</protein>
<reference evidence="1" key="1">
    <citation type="submission" date="2018-11" db="EMBL/GenBank/DDBJ databases">
        <authorList>
            <consortium name="Pathogen Informatics"/>
        </authorList>
    </citation>
    <scope>NUCLEOTIDE SEQUENCE</scope>
</reference>
<dbReference type="AlphaFoldDB" id="A0A448WV90"/>
<sequence length="235" mass="26299">MSYLSDSSGQSTAELMLLELERLTASINSQQQMQLQSTCPPTSTKLLTNSVGLLCISAEAGDEDEEREDDDEVEISDDIRDTHALEHPNQQRHPLCFEHAADICRQGRTLPASTSVVVNTLLPSSVEISNTANHQTTATLANTTTSVSEAAEDGLRTDLDPELDADLERELARYICSHPDDIEENITFTEDCQVKKSSELSIHLILYFFPFFHHYHYSMLHVFQQSSSCFYLSPI</sequence>
<name>A0A448WV90_9PLAT</name>
<proteinExistence type="predicted"/>